<dbReference type="GO" id="GO:0016020">
    <property type="term" value="C:membrane"/>
    <property type="evidence" value="ECO:0007669"/>
    <property type="project" value="UniProtKB-SubCell"/>
</dbReference>
<comment type="subcellular location">
    <subcellularLocation>
        <location evidence="1">Membrane</location>
        <topology evidence="1">Multi-pass membrane protein</topology>
    </subcellularLocation>
</comment>
<reference evidence="7 8" key="1">
    <citation type="journal article" date="2016" name="Nat. Commun.">
        <title>Thousands of microbial genomes shed light on interconnected biogeochemical processes in an aquifer system.</title>
        <authorList>
            <person name="Anantharaman K."/>
            <person name="Brown C.T."/>
            <person name="Hug L.A."/>
            <person name="Sharon I."/>
            <person name="Castelle C.J."/>
            <person name="Probst A.J."/>
            <person name="Thomas B.C."/>
            <person name="Singh A."/>
            <person name="Wilkins M.J."/>
            <person name="Karaoz U."/>
            <person name="Brodie E.L."/>
            <person name="Williams K.H."/>
            <person name="Hubbard S.S."/>
            <person name="Banfield J.F."/>
        </authorList>
    </citation>
    <scope>NUCLEOTIDE SEQUENCE [LARGE SCALE GENOMIC DNA]</scope>
</reference>
<evidence type="ECO:0000256" key="2">
    <source>
        <dbReference type="ARBA" id="ARBA00022692"/>
    </source>
</evidence>
<dbReference type="InterPro" id="IPR007016">
    <property type="entry name" value="O-antigen_ligase-rel_domated"/>
</dbReference>
<feature type="transmembrane region" description="Helical" evidence="5">
    <location>
        <begin position="12"/>
        <end position="28"/>
    </location>
</feature>
<dbReference type="Pfam" id="PF04932">
    <property type="entry name" value="Wzy_C"/>
    <property type="match status" value="1"/>
</dbReference>
<dbReference type="PANTHER" id="PTHR37422:SF23">
    <property type="entry name" value="TEICHURONIC ACID BIOSYNTHESIS PROTEIN TUAE"/>
    <property type="match status" value="1"/>
</dbReference>
<evidence type="ECO:0000313" key="7">
    <source>
        <dbReference type="EMBL" id="OGH78577.1"/>
    </source>
</evidence>
<feature type="transmembrane region" description="Helical" evidence="5">
    <location>
        <begin position="34"/>
        <end position="52"/>
    </location>
</feature>
<accession>A0A1F6N3T8</accession>
<keyword evidence="2 5" id="KW-0812">Transmembrane</keyword>
<keyword evidence="3 5" id="KW-1133">Transmembrane helix</keyword>
<protein>
    <recommendedName>
        <fullName evidence="6">O-antigen ligase-related domain-containing protein</fullName>
    </recommendedName>
</protein>
<feature type="transmembrane region" description="Helical" evidence="5">
    <location>
        <begin position="81"/>
        <end position="99"/>
    </location>
</feature>
<feature type="transmembrane region" description="Helical" evidence="5">
    <location>
        <begin position="393"/>
        <end position="416"/>
    </location>
</feature>
<dbReference type="AlphaFoldDB" id="A0A1F6N3T8"/>
<feature type="transmembrane region" description="Helical" evidence="5">
    <location>
        <begin position="254"/>
        <end position="286"/>
    </location>
</feature>
<name>A0A1F6N3T8_9BACT</name>
<dbReference type="Proteomes" id="UP000177040">
    <property type="component" value="Unassembled WGS sequence"/>
</dbReference>
<evidence type="ECO:0000256" key="3">
    <source>
        <dbReference type="ARBA" id="ARBA00022989"/>
    </source>
</evidence>
<feature type="transmembrane region" description="Helical" evidence="5">
    <location>
        <begin position="171"/>
        <end position="189"/>
    </location>
</feature>
<comment type="caution">
    <text evidence="7">The sequence shown here is derived from an EMBL/GenBank/DDBJ whole genome shotgun (WGS) entry which is preliminary data.</text>
</comment>
<dbReference type="InterPro" id="IPR051533">
    <property type="entry name" value="WaaL-like"/>
</dbReference>
<feature type="transmembrane region" description="Helical" evidence="5">
    <location>
        <begin position="292"/>
        <end position="315"/>
    </location>
</feature>
<feature type="transmembrane region" description="Helical" evidence="5">
    <location>
        <begin position="138"/>
        <end position="159"/>
    </location>
</feature>
<gene>
    <name evidence="7" type="ORF">A2983_02860</name>
</gene>
<evidence type="ECO:0000256" key="5">
    <source>
        <dbReference type="SAM" id="Phobius"/>
    </source>
</evidence>
<evidence type="ECO:0000256" key="4">
    <source>
        <dbReference type="ARBA" id="ARBA00023136"/>
    </source>
</evidence>
<feature type="transmembrane region" description="Helical" evidence="5">
    <location>
        <begin position="436"/>
        <end position="467"/>
    </location>
</feature>
<keyword evidence="4 5" id="KW-0472">Membrane</keyword>
<feature type="domain" description="O-antigen ligase-related" evidence="6">
    <location>
        <begin position="257"/>
        <end position="406"/>
    </location>
</feature>
<feature type="transmembrane region" description="Helical" evidence="5">
    <location>
        <begin position="111"/>
        <end position="132"/>
    </location>
</feature>
<evidence type="ECO:0000259" key="6">
    <source>
        <dbReference type="Pfam" id="PF04932"/>
    </source>
</evidence>
<feature type="transmembrane region" description="Helical" evidence="5">
    <location>
        <begin position="222"/>
        <end position="242"/>
    </location>
</feature>
<evidence type="ECO:0000256" key="1">
    <source>
        <dbReference type="ARBA" id="ARBA00004141"/>
    </source>
</evidence>
<organism evidence="7 8">
    <name type="scientific">Candidatus Magasanikbacteria bacterium RIFCSPLOWO2_01_FULL_40_15</name>
    <dbReference type="NCBI Taxonomy" id="1798686"/>
    <lineage>
        <taxon>Bacteria</taxon>
        <taxon>Candidatus Magasanikiibacteriota</taxon>
    </lineage>
</organism>
<proteinExistence type="predicted"/>
<evidence type="ECO:0000313" key="8">
    <source>
        <dbReference type="Proteomes" id="UP000177040"/>
    </source>
</evidence>
<sequence length="476" mass="53683">MPPTIKTLSRPVWLLTLAYTFIRVLSFATYTYPVANEIIAGVLVGVFVYICFKHPKLGWLILVSELVLDGVGHFFELQNLLLRTWFLGTFGLIWLVTKIRQKDFKIELPRPIIFSLIGLMVVIGWSIISGFLSQHTTIPILQDAILFCFLFLLFPAWEFARDTEKLLIPSLKAWIIGSTAFSAITFFIYSSGLGHLPDTYYHWFRNIAAGKITDLGNHFFRIVLPEHLFIVPIILVIAAYLIQQPIPTGRDKKLWGLFICCLFILTLNFSRIYWLALAVGLLVLAIKHSLKHWLTILAITFTSVVIIFSSTHFLASHGESFGFELLGLKISTATAPQTDTSGAIRLAMLPDIFHQLKTSPWFGSGLGATVTYTDPTTHQPVTRTQFDWGYFEMLAELGVVGTIIFFCFFFTVLYYLTRFAYFSTNIDPVLTRGLLAGATALLVINITTPALFHGFGMLYIVALLVVINRNRSGEKK</sequence>
<dbReference type="PANTHER" id="PTHR37422">
    <property type="entry name" value="TEICHURONIC ACID BIOSYNTHESIS PROTEIN TUAE"/>
    <property type="match status" value="1"/>
</dbReference>
<dbReference type="EMBL" id="MFQH01000006">
    <property type="protein sequence ID" value="OGH78577.1"/>
    <property type="molecule type" value="Genomic_DNA"/>
</dbReference>